<dbReference type="Proteomes" id="UP001183643">
    <property type="component" value="Unassembled WGS sequence"/>
</dbReference>
<dbReference type="Gene3D" id="1.25.40.10">
    <property type="entry name" value="Tetratricopeptide repeat domain"/>
    <property type="match status" value="3"/>
</dbReference>
<dbReference type="Gene3D" id="3.40.50.300">
    <property type="entry name" value="P-loop containing nucleotide triphosphate hydrolases"/>
    <property type="match status" value="1"/>
</dbReference>
<evidence type="ECO:0000313" key="6">
    <source>
        <dbReference type="Proteomes" id="UP001183643"/>
    </source>
</evidence>
<organism evidence="5 6">
    <name type="scientific">Catenuloplanes atrovinosus</name>
    <dbReference type="NCBI Taxonomy" id="137266"/>
    <lineage>
        <taxon>Bacteria</taxon>
        <taxon>Bacillati</taxon>
        <taxon>Actinomycetota</taxon>
        <taxon>Actinomycetes</taxon>
        <taxon>Micromonosporales</taxon>
        <taxon>Micromonosporaceae</taxon>
        <taxon>Catenuloplanes</taxon>
    </lineage>
</organism>
<dbReference type="PRINTS" id="PR00364">
    <property type="entry name" value="DISEASERSIST"/>
</dbReference>
<dbReference type="InterPro" id="IPR009003">
    <property type="entry name" value="Peptidase_S1_PA"/>
</dbReference>
<dbReference type="InterPro" id="IPR027417">
    <property type="entry name" value="P-loop_NTPase"/>
</dbReference>
<dbReference type="RefSeq" id="WP_310369390.1">
    <property type="nucleotide sequence ID" value="NZ_JAVDYB010000001.1"/>
</dbReference>
<dbReference type="Pfam" id="PF13424">
    <property type="entry name" value="TPR_12"/>
    <property type="match status" value="4"/>
</dbReference>
<dbReference type="Pfam" id="PF13365">
    <property type="entry name" value="Trypsin_2"/>
    <property type="match status" value="1"/>
</dbReference>
<gene>
    <name evidence="5" type="ORF">J2S41_003968</name>
</gene>
<feature type="repeat" description="TPR" evidence="3">
    <location>
        <begin position="1338"/>
        <end position="1371"/>
    </location>
</feature>
<accession>A0AAE3YPB2</accession>
<feature type="repeat" description="TPR" evidence="3">
    <location>
        <begin position="1178"/>
        <end position="1211"/>
    </location>
</feature>
<keyword evidence="6" id="KW-1185">Reference proteome</keyword>
<dbReference type="PANTHER" id="PTHR45641:SF19">
    <property type="entry name" value="NEPHROCYSTIN-3"/>
    <property type="match status" value="1"/>
</dbReference>
<reference evidence="5" key="1">
    <citation type="submission" date="2023-07" db="EMBL/GenBank/DDBJ databases">
        <title>Sequencing the genomes of 1000 actinobacteria strains.</title>
        <authorList>
            <person name="Klenk H.-P."/>
        </authorList>
    </citation>
    <scope>NUCLEOTIDE SEQUENCE</scope>
    <source>
        <strain evidence="5">DSM 44707</strain>
    </source>
</reference>
<dbReference type="SUPFAM" id="SSF50494">
    <property type="entry name" value="Trypsin-like serine proteases"/>
    <property type="match status" value="1"/>
</dbReference>
<comment type="caution">
    <text evidence="5">The sequence shown here is derived from an EMBL/GenBank/DDBJ whole genome shotgun (WGS) entry which is preliminary data.</text>
</comment>
<evidence type="ECO:0000313" key="5">
    <source>
        <dbReference type="EMBL" id="MDR7277190.1"/>
    </source>
</evidence>
<protein>
    <submittedName>
        <fullName evidence="5">Tetratricopeptide (TPR) repeat protein</fullName>
    </submittedName>
</protein>
<feature type="repeat" description="TPR" evidence="3">
    <location>
        <begin position="1218"/>
        <end position="1251"/>
    </location>
</feature>
<feature type="repeat" description="TPR" evidence="3">
    <location>
        <begin position="1138"/>
        <end position="1171"/>
    </location>
</feature>
<evidence type="ECO:0000256" key="3">
    <source>
        <dbReference type="PROSITE-ProRule" id="PRU00339"/>
    </source>
</evidence>
<evidence type="ECO:0000256" key="1">
    <source>
        <dbReference type="ARBA" id="ARBA00022737"/>
    </source>
</evidence>
<keyword evidence="1" id="KW-0677">Repeat</keyword>
<dbReference type="EMBL" id="JAVDYB010000001">
    <property type="protein sequence ID" value="MDR7277190.1"/>
    <property type="molecule type" value="Genomic_DNA"/>
</dbReference>
<feature type="repeat" description="TPR" evidence="3">
    <location>
        <begin position="1258"/>
        <end position="1291"/>
    </location>
</feature>
<dbReference type="SUPFAM" id="SSF52540">
    <property type="entry name" value="P-loop containing nucleoside triphosphate hydrolases"/>
    <property type="match status" value="1"/>
</dbReference>
<keyword evidence="2 3" id="KW-0802">TPR repeat</keyword>
<dbReference type="InterPro" id="IPR024983">
    <property type="entry name" value="CHAT_dom"/>
</dbReference>
<dbReference type="InterPro" id="IPR019734">
    <property type="entry name" value="TPR_rpt"/>
</dbReference>
<dbReference type="PROSITE" id="PS50005">
    <property type="entry name" value="TPR"/>
    <property type="match status" value="7"/>
</dbReference>
<evidence type="ECO:0000256" key="2">
    <source>
        <dbReference type="ARBA" id="ARBA00022803"/>
    </source>
</evidence>
<feature type="repeat" description="TPR" evidence="3">
    <location>
        <begin position="1298"/>
        <end position="1331"/>
    </location>
</feature>
<dbReference type="InterPro" id="IPR011990">
    <property type="entry name" value="TPR-like_helical_dom_sf"/>
</dbReference>
<dbReference type="PANTHER" id="PTHR45641">
    <property type="entry name" value="TETRATRICOPEPTIDE REPEAT PROTEIN (AFU_ORTHOLOGUE AFUA_6G03870)"/>
    <property type="match status" value="1"/>
</dbReference>
<sequence length="1499" mass="161793">MTDDVTVSGLGFLGWVADADDTAVGTCFQVEAGVLVTARHVLADAGAAGVGDAVRVAPIGGGPGREAVVVRVDEVHDLAVLTTGIPLPDSCVRLIVSDAVRDDEPVSIAGYPTVEDAGISYELLTSGGRWRGAVLRDRVLWSRLQADAVMPGMSGAPVLRAADRAVVGVVSGRYNSVDGWLAGAVWVARVEDLRPLLDGVARVEIEDDLPPGARLDVVLEVSDSRVRLSGAGEDVTAAHRGVSPGLVNALHDVRRERGRPRAVVRDDLGVVQSAPGVVSLRRAGELLAESFLPVAVAQALARLLHRAQRAHVPVRVGVEAPGRWALPWEALPDPVTGRPLVLHDLVSVYRRVPAAGSRSAPVAGPLRIVVAIASPEIGGGPLLDYERELGAVLDAVHSAHRSRAVVRIVPFATTTAIRAVLSEDTTHVLHLSAHGAPGLLHLEDEQGSARGVDAATFVREAVPEGRMPRVISLAACYTDAEGEDGAQSFAAQLAQHGAGAVIATQTSVTDVYATRLFARVYAELAGSGSPDVVAAVAQARRAVQHGFATGADAVAQAVAGMDEWSVVSVLAGAPTVSVVDGTASAVRRVETVPDLKGLLARPVGQFVGRRHAQRMLPGLLRGDGAAGVLLYGIGGIGKTTLAAELIRRLLDTTQDWQLVTVTGPVTVDGVLTAVAGAARRDLLRREELFGAAVVAVQAASRADLPWQDRLGLLREDVLSDTAILLVLDNFEDNLAPGTGRDWSITDPNLEGLLTAWLGSPGRSRLLITSRHPFAPDAAATGRLHAYQVPPLSLAETRKLMWSLPRLDRHATDPPARERVWRTVGGHPRALEYLDALLPGEQPATAGQARFADITQRLHNAVQDRLGPTESTTWLQQKRTLDAALADTVTLAADDVLLTEHLTRLTPIEDAVTTLAALSVYREPVDTSALLFHIGVPDPERADTPDRAETMAQVRDLLSRYRLDLNQIDEAAGPDSPLTPQDRTLLARLADEASRPPHPPFTAPAGLGGLIRQLSATSLITTLDDGRVVMHRWTATELHHRWNSPAGHHHQPALVTTAHHAAAAYWRWRVNAWPQDRAVDLHDLEEARHHLLAAGDPDTAGTITEYICSQLHDWGAWDHETSLIHDTLRWLPADSPRRPAWYHQLGILAQDRGDYPEAERRYQQSLTIDEELGNRADMATSYHQLGILAQDRGDYPEAERRYQQSLTIKEELGNRAGAATSYHQLGILAQDRGDYPEAERRYQQSLTIFEELGNRAGAATSYHQLGNLAYLAGDYPEAERRYQQSLTVKEELGNRAGAANSYHQLGILAQDRGDYPEAERRYQQSLTIFEELGNRAGAANSYHQLGILAQARGDYPEAERRYQQSLTIFEELGNRAGMAGSYHQLGILAQARGDYPEAERRYQQSLTLFEELGNQPSIATTISQLGNLRADMNDLAGAVPLHCQALAIRLSIGVPQAENNIARLRDLRTKLGDTNFSVAARTVFDERSFMTLIAILDQTG</sequence>
<dbReference type="Pfam" id="PF12770">
    <property type="entry name" value="CHAT"/>
    <property type="match status" value="1"/>
</dbReference>
<proteinExistence type="predicted"/>
<evidence type="ECO:0000259" key="4">
    <source>
        <dbReference type="Pfam" id="PF12770"/>
    </source>
</evidence>
<feature type="domain" description="CHAT" evidence="4">
    <location>
        <begin position="308"/>
        <end position="546"/>
    </location>
</feature>
<dbReference type="SMART" id="SM00028">
    <property type="entry name" value="TPR"/>
    <property type="match status" value="8"/>
</dbReference>
<dbReference type="Gene3D" id="2.40.10.120">
    <property type="match status" value="1"/>
</dbReference>
<dbReference type="SUPFAM" id="SSF48452">
    <property type="entry name" value="TPR-like"/>
    <property type="match status" value="2"/>
</dbReference>
<name>A0AAE3YPB2_9ACTN</name>
<feature type="repeat" description="TPR" evidence="3">
    <location>
        <begin position="1378"/>
        <end position="1411"/>
    </location>
</feature>